<organism evidence="2 3">
    <name type="scientific">Desulfocurvibacter africanus subsp. africanus str. Walvis Bay</name>
    <dbReference type="NCBI Taxonomy" id="690850"/>
    <lineage>
        <taxon>Bacteria</taxon>
        <taxon>Pseudomonadati</taxon>
        <taxon>Thermodesulfobacteriota</taxon>
        <taxon>Desulfovibrionia</taxon>
        <taxon>Desulfovibrionales</taxon>
        <taxon>Desulfovibrionaceae</taxon>
        <taxon>Desulfocurvibacter</taxon>
    </lineage>
</organism>
<dbReference type="SUPFAM" id="SSF69754">
    <property type="entry name" value="Ribosome binding protein Y (YfiA homologue)"/>
    <property type="match status" value="1"/>
</dbReference>
<dbReference type="STRING" id="690850.Desaf_3766"/>
<dbReference type="HOGENOM" id="CLU_127074_0_0_7"/>
<keyword evidence="3" id="KW-1185">Reference proteome</keyword>
<feature type="domain" description="CSD" evidence="1">
    <location>
        <begin position="118"/>
        <end position="182"/>
    </location>
</feature>
<dbReference type="RefSeq" id="WP_014261638.1">
    <property type="nucleotide sequence ID" value="NC_016629.1"/>
</dbReference>
<evidence type="ECO:0000259" key="1">
    <source>
        <dbReference type="PROSITE" id="PS51857"/>
    </source>
</evidence>
<dbReference type="PROSITE" id="PS51857">
    <property type="entry name" value="CSD_2"/>
    <property type="match status" value="1"/>
</dbReference>
<dbReference type="Gene3D" id="3.30.160.100">
    <property type="entry name" value="Ribosome hibernation promotion factor-like"/>
    <property type="match status" value="1"/>
</dbReference>
<gene>
    <name evidence="2" type="ORF">Desaf_3766</name>
</gene>
<dbReference type="eggNOG" id="COG1278">
    <property type="taxonomic scope" value="Bacteria"/>
</dbReference>
<dbReference type="Pfam" id="PF00313">
    <property type="entry name" value="CSD"/>
    <property type="match status" value="1"/>
</dbReference>
<dbReference type="InterPro" id="IPR012340">
    <property type="entry name" value="NA-bd_OB-fold"/>
</dbReference>
<reference evidence="2 3" key="1">
    <citation type="journal article" date="2011" name="J. Bacteriol.">
        <title>Genome sequence of the mercury-methylating and pleomorphic Desulfovibrio africanus Strain Walvis Bay.</title>
        <authorList>
            <person name="Brown S.D."/>
            <person name="Wall J.D."/>
            <person name="Kucken A.M."/>
            <person name="Gilmour C.C."/>
            <person name="Podar M."/>
            <person name="Brandt C.C."/>
            <person name="Teshima H."/>
            <person name="Detter J.C."/>
            <person name="Han C.S."/>
            <person name="Land M.L."/>
            <person name="Lucas S."/>
            <person name="Han J."/>
            <person name="Pennacchio L."/>
            <person name="Nolan M."/>
            <person name="Pitluck S."/>
            <person name="Woyke T."/>
            <person name="Goodwin L."/>
            <person name="Palumbo A.V."/>
            <person name="Elias D.A."/>
        </authorList>
    </citation>
    <scope>NUCLEOTIDE SEQUENCE [LARGE SCALE GENOMIC DNA]</scope>
    <source>
        <strain evidence="2 3">Walvis Bay</strain>
    </source>
</reference>
<dbReference type="KEGG" id="daf:Desaf_3766"/>
<dbReference type="AlphaFoldDB" id="F3Z013"/>
<accession>F3Z013</accession>
<keyword evidence="2" id="KW-0238">DNA-binding</keyword>
<dbReference type="EMBL" id="CP003221">
    <property type="protein sequence ID" value="EGJ52042.1"/>
    <property type="molecule type" value="Genomic_DNA"/>
</dbReference>
<sequence length="205" mass="23303">MQVPLEVTYREVDKNDFIDDLIRRKAAKLEKACPHLISCRVVVALDQKQQRTGNIYRVHINMLVPPGHTLTADRKGVVAKLHEDLPPLIREAFDAANRQVRELATQQKGKTKLHPEQQTNAFVHRLFTDQDYGFIRTVDGQDIYFHRNSLLNANFDTLELGTGVAYEATEGDEGLQASTVRVIEHKTSHVPPEQAEMQKPLGWKS</sequence>
<protein>
    <submittedName>
        <fullName evidence="2">Cold-shock protein DNA-binding protein</fullName>
    </submittedName>
</protein>
<dbReference type="GO" id="GO:0003677">
    <property type="term" value="F:DNA binding"/>
    <property type="evidence" value="ECO:0007669"/>
    <property type="project" value="UniProtKB-KW"/>
</dbReference>
<dbReference type="InterPro" id="IPR036567">
    <property type="entry name" value="RHF-like"/>
</dbReference>
<dbReference type="InterPro" id="IPR002059">
    <property type="entry name" value="CSP_DNA-bd"/>
</dbReference>
<dbReference type="SUPFAM" id="SSF50249">
    <property type="entry name" value="Nucleic acid-binding proteins"/>
    <property type="match status" value="1"/>
</dbReference>
<dbReference type="Gene3D" id="2.40.50.140">
    <property type="entry name" value="Nucleic acid-binding proteins"/>
    <property type="match status" value="1"/>
</dbReference>
<evidence type="ECO:0000313" key="2">
    <source>
        <dbReference type="EMBL" id="EGJ52042.1"/>
    </source>
</evidence>
<dbReference type="InterPro" id="IPR003489">
    <property type="entry name" value="RHF/RaiA"/>
</dbReference>
<evidence type="ECO:0000313" key="3">
    <source>
        <dbReference type="Proteomes" id="UP000007844"/>
    </source>
</evidence>
<proteinExistence type="predicted"/>
<name>F3Z013_DESAF</name>
<dbReference type="Proteomes" id="UP000007844">
    <property type="component" value="Chromosome"/>
</dbReference>
<dbReference type="Pfam" id="PF02482">
    <property type="entry name" value="Ribosomal_S30AE"/>
    <property type="match status" value="1"/>
</dbReference>